<reference evidence="10 11" key="1">
    <citation type="submission" date="2016-10" db="EMBL/GenBank/DDBJ databases">
        <authorList>
            <person name="de Groot N.N."/>
        </authorList>
    </citation>
    <scope>NUCLEOTIDE SEQUENCE [LARGE SCALE GENOMIC DNA]</scope>
    <source>
        <strain evidence="10 11">DSM 43067</strain>
    </source>
</reference>
<dbReference type="OrthoDB" id="3218509at2"/>
<keyword evidence="2" id="KW-0813">Transport</keyword>
<dbReference type="Proteomes" id="UP000183413">
    <property type="component" value="Unassembled WGS sequence"/>
</dbReference>
<keyword evidence="4 8" id="KW-0812">Transmembrane</keyword>
<feature type="region of interest" description="Disordered" evidence="7">
    <location>
        <begin position="515"/>
        <end position="547"/>
    </location>
</feature>
<feature type="transmembrane region" description="Helical" evidence="8">
    <location>
        <begin position="23"/>
        <end position="47"/>
    </location>
</feature>
<name>A0A1I5RM27_9ACTN</name>
<feature type="transmembrane region" description="Helical" evidence="8">
    <location>
        <begin position="237"/>
        <end position="257"/>
    </location>
</feature>
<proteinExistence type="predicted"/>
<dbReference type="Gene3D" id="1.20.1250.20">
    <property type="entry name" value="MFS general substrate transporter like domains"/>
    <property type="match status" value="1"/>
</dbReference>
<evidence type="ECO:0000256" key="5">
    <source>
        <dbReference type="ARBA" id="ARBA00022989"/>
    </source>
</evidence>
<organism evidence="10 11">
    <name type="scientific">Actinomadura madurae</name>
    <dbReference type="NCBI Taxonomy" id="1993"/>
    <lineage>
        <taxon>Bacteria</taxon>
        <taxon>Bacillati</taxon>
        <taxon>Actinomycetota</taxon>
        <taxon>Actinomycetes</taxon>
        <taxon>Streptosporangiales</taxon>
        <taxon>Thermomonosporaceae</taxon>
        <taxon>Actinomadura</taxon>
    </lineage>
</organism>
<dbReference type="SUPFAM" id="SSF103473">
    <property type="entry name" value="MFS general substrate transporter"/>
    <property type="match status" value="1"/>
</dbReference>
<feature type="transmembrane region" description="Helical" evidence="8">
    <location>
        <begin position="151"/>
        <end position="169"/>
    </location>
</feature>
<dbReference type="GO" id="GO:0022857">
    <property type="term" value="F:transmembrane transporter activity"/>
    <property type="evidence" value="ECO:0007669"/>
    <property type="project" value="InterPro"/>
</dbReference>
<feature type="transmembrane region" description="Helical" evidence="8">
    <location>
        <begin position="116"/>
        <end position="139"/>
    </location>
</feature>
<dbReference type="CDD" id="cd17321">
    <property type="entry name" value="MFS_MMR_MDR_like"/>
    <property type="match status" value="1"/>
</dbReference>
<feature type="transmembrane region" description="Helical" evidence="8">
    <location>
        <begin position="59"/>
        <end position="79"/>
    </location>
</feature>
<feature type="transmembrane region" description="Helical" evidence="8">
    <location>
        <begin position="371"/>
        <end position="394"/>
    </location>
</feature>
<feature type="transmembrane region" description="Helical" evidence="8">
    <location>
        <begin position="314"/>
        <end position="331"/>
    </location>
</feature>
<dbReference type="InterPro" id="IPR036259">
    <property type="entry name" value="MFS_trans_sf"/>
</dbReference>
<evidence type="ECO:0000259" key="9">
    <source>
        <dbReference type="PROSITE" id="PS50850"/>
    </source>
</evidence>
<dbReference type="STRING" id="1993.SAMN04489713_115163"/>
<dbReference type="eggNOG" id="COG0477">
    <property type="taxonomic scope" value="Bacteria"/>
</dbReference>
<feature type="transmembrane region" description="Helical" evidence="8">
    <location>
        <begin position="175"/>
        <end position="199"/>
    </location>
</feature>
<feature type="transmembrane region" description="Helical" evidence="8">
    <location>
        <begin position="487"/>
        <end position="507"/>
    </location>
</feature>
<evidence type="ECO:0000313" key="10">
    <source>
        <dbReference type="EMBL" id="SFP59301.1"/>
    </source>
</evidence>
<comment type="subcellular location">
    <subcellularLocation>
        <location evidence="1">Cell membrane</location>
        <topology evidence="1">Multi-pass membrane protein</topology>
    </subcellularLocation>
</comment>
<dbReference type="AlphaFoldDB" id="A0A1I5RM27"/>
<keyword evidence="5 8" id="KW-1133">Transmembrane helix</keyword>
<feature type="transmembrane region" description="Helical" evidence="8">
    <location>
        <begin position="343"/>
        <end position="365"/>
    </location>
</feature>
<dbReference type="Gene3D" id="1.20.1720.10">
    <property type="entry name" value="Multidrug resistance protein D"/>
    <property type="match status" value="1"/>
</dbReference>
<dbReference type="PANTHER" id="PTHR42718:SF47">
    <property type="entry name" value="METHYL VIOLOGEN RESISTANCE PROTEIN SMVA"/>
    <property type="match status" value="1"/>
</dbReference>
<dbReference type="InParanoid" id="A0A1I5RM27"/>
<evidence type="ECO:0000313" key="11">
    <source>
        <dbReference type="Proteomes" id="UP000183413"/>
    </source>
</evidence>
<dbReference type="Pfam" id="PF07690">
    <property type="entry name" value="MFS_1"/>
    <property type="match status" value="1"/>
</dbReference>
<dbReference type="InterPro" id="IPR011701">
    <property type="entry name" value="MFS"/>
</dbReference>
<feature type="transmembrane region" description="Helical" evidence="8">
    <location>
        <begin position="91"/>
        <end position="110"/>
    </location>
</feature>
<keyword evidence="3" id="KW-1003">Cell membrane</keyword>
<sequence>MSVTPPLHESTATTTPRAGRREWAALAVLGLPTFLVSMDFSVLYLAVPHLTAGLAPSGVQQLWIVDIYGFLIAGFLVTMGTLGDRIGRKRLLLAGGALFGIASVAAAFSTSPEMLIASRALLGVAGAAVMPSVLALVTGMFTDQRQRSRALAVYLTCFMGGMTLGPLVGGVLLEFFWWGSVFLVAVPGIVLLLVFGPFLLPDQRAPRSGRLDPLSVVLSLAAILPFVYGLKELAAHGWARTPAVALTVGIAVAVVFVRRQRRLPHPLLDLSMFGDRTFSSALGLFFVTAMVGTGTLLLVTLYLQNVAGLTPLKAGLLLLVPNVLMIIGNLVTPSLANRVRPAYLIAGGLLVAGVGYTLFVLADSASGPETVFIAMCVVMLGTAPLAALCNHLAMGAVPADRAGSGASIVQTTTEFGLGLGIATLGTLGTAVYRGGVEDALGTLPPHVADAARESVDRAVGAAGRLPAGQSEDLLAAARDAFTSGVHVVGLVSAVIYAVLAVLAVWAFRHVRDASGGGDGIPEDGDTATDLPEIVPASGTGAAGMERC</sequence>
<dbReference type="GO" id="GO:0005886">
    <property type="term" value="C:plasma membrane"/>
    <property type="evidence" value="ECO:0007669"/>
    <property type="project" value="UniProtKB-SubCell"/>
</dbReference>
<feature type="transmembrane region" description="Helical" evidence="8">
    <location>
        <begin position="278"/>
        <end position="302"/>
    </location>
</feature>
<evidence type="ECO:0000256" key="2">
    <source>
        <dbReference type="ARBA" id="ARBA00022448"/>
    </source>
</evidence>
<dbReference type="RefSeq" id="WP_075023605.1">
    <property type="nucleotide sequence ID" value="NZ_FOVH01000015.1"/>
</dbReference>
<feature type="domain" description="Major facilitator superfamily (MFS) profile" evidence="9">
    <location>
        <begin position="25"/>
        <end position="511"/>
    </location>
</feature>
<evidence type="ECO:0000256" key="4">
    <source>
        <dbReference type="ARBA" id="ARBA00022692"/>
    </source>
</evidence>
<dbReference type="PROSITE" id="PS50850">
    <property type="entry name" value="MFS"/>
    <property type="match status" value="1"/>
</dbReference>
<dbReference type="PANTHER" id="PTHR42718">
    <property type="entry name" value="MAJOR FACILITATOR SUPERFAMILY MULTIDRUG TRANSPORTER MFSC"/>
    <property type="match status" value="1"/>
</dbReference>
<evidence type="ECO:0000256" key="1">
    <source>
        <dbReference type="ARBA" id="ARBA00004651"/>
    </source>
</evidence>
<evidence type="ECO:0000256" key="3">
    <source>
        <dbReference type="ARBA" id="ARBA00022475"/>
    </source>
</evidence>
<keyword evidence="6 8" id="KW-0472">Membrane</keyword>
<feature type="transmembrane region" description="Helical" evidence="8">
    <location>
        <begin position="211"/>
        <end position="231"/>
    </location>
</feature>
<dbReference type="InterPro" id="IPR020846">
    <property type="entry name" value="MFS_dom"/>
</dbReference>
<feature type="transmembrane region" description="Helical" evidence="8">
    <location>
        <begin position="415"/>
        <end position="435"/>
    </location>
</feature>
<keyword evidence="11" id="KW-1185">Reference proteome</keyword>
<evidence type="ECO:0000256" key="8">
    <source>
        <dbReference type="SAM" id="Phobius"/>
    </source>
</evidence>
<dbReference type="EMBL" id="FOVH01000015">
    <property type="protein sequence ID" value="SFP59301.1"/>
    <property type="molecule type" value="Genomic_DNA"/>
</dbReference>
<evidence type="ECO:0000256" key="6">
    <source>
        <dbReference type="ARBA" id="ARBA00023136"/>
    </source>
</evidence>
<evidence type="ECO:0000256" key="7">
    <source>
        <dbReference type="SAM" id="MobiDB-lite"/>
    </source>
</evidence>
<protein>
    <submittedName>
        <fullName evidence="10">MFS transporter, DHA2 family, multidrug resistance protein</fullName>
    </submittedName>
</protein>
<accession>A0A1I5RM27</accession>
<gene>
    <name evidence="10" type="ORF">SAMN04489713_115163</name>
</gene>